<dbReference type="SUPFAM" id="SSF55729">
    <property type="entry name" value="Acyl-CoA N-acyltransferases (Nat)"/>
    <property type="match status" value="1"/>
</dbReference>
<evidence type="ECO:0000313" key="5">
    <source>
        <dbReference type="Proteomes" id="UP000518091"/>
    </source>
</evidence>
<sequence>MPSTMEVTLRPAEAGDAAAITDIYNPFIANTCITFEMEPILPQEMARRITDTQAAQLPWLVAEVEGKVIGYAYASSWKGRCAYGGSVEATIYLAPSVTGKGVGRRLYSALIDELRQRPLHTVVGGIALPNAASIALHEALGFEKVAHFREIGYKQDRWIDVGYWQLLLGQ</sequence>
<organism evidence="4 5">
    <name type="scientific">Billgrantia kenyensis</name>
    <dbReference type="NCBI Taxonomy" id="321266"/>
    <lineage>
        <taxon>Bacteria</taxon>
        <taxon>Pseudomonadati</taxon>
        <taxon>Pseudomonadota</taxon>
        <taxon>Gammaproteobacteria</taxon>
        <taxon>Oceanospirillales</taxon>
        <taxon>Halomonadaceae</taxon>
        <taxon>Billgrantia</taxon>
    </lineage>
</organism>
<evidence type="ECO:0000256" key="2">
    <source>
        <dbReference type="ARBA" id="ARBA00023315"/>
    </source>
</evidence>
<dbReference type="GO" id="GO:0016747">
    <property type="term" value="F:acyltransferase activity, transferring groups other than amino-acyl groups"/>
    <property type="evidence" value="ECO:0007669"/>
    <property type="project" value="InterPro"/>
</dbReference>
<dbReference type="Gene3D" id="3.40.630.30">
    <property type="match status" value="1"/>
</dbReference>
<keyword evidence="1 4" id="KW-0808">Transferase</keyword>
<dbReference type="InterPro" id="IPR000182">
    <property type="entry name" value="GNAT_dom"/>
</dbReference>
<feature type="domain" description="N-acetyltransferase" evidence="3">
    <location>
        <begin position="7"/>
        <end position="168"/>
    </location>
</feature>
<dbReference type="Proteomes" id="UP000518091">
    <property type="component" value="Unassembled WGS sequence"/>
</dbReference>
<gene>
    <name evidence="4" type="ORF">H1D44_16020</name>
</gene>
<accession>A0A7V9W3I8</accession>
<dbReference type="EMBL" id="JACEFT010000024">
    <property type="protein sequence ID" value="MBA2780394.1"/>
    <property type="molecule type" value="Genomic_DNA"/>
</dbReference>
<dbReference type="PANTHER" id="PTHR43072:SF23">
    <property type="entry name" value="UPF0039 PROTEIN C11D3.02C"/>
    <property type="match status" value="1"/>
</dbReference>
<protein>
    <submittedName>
        <fullName evidence="4">N-acetyltransferase</fullName>
    </submittedName>
</protein>
<keyword evidence="2" id="KW-0012">Acyltransferase</keyword>
<dbReference type="CDD" id="cd04301">
    <property type="entry name" value="NAT_SF"/>
    <property type="match status" value="1"/>
</dbReference>
<comment type="caution">
    <text evidence="4">The sequence shown here is derived from an EMBL/GenBank/DDBJ whole genome shotgun (WGS) entry which is preliminary data.</text>
</comment>
<dbReference type="PROSITE" id="PS51186">
    <property type="entry name" value="GNAT"/>
    <property type="match status" value="1"/>
</dbReference>
<evidence type="ECO:0000313" key="4">
    <source>
        <dbReference type="EMBL" id="MBA2780394.1"/>
    </source>
</evidence>
<dbReference type="InterPro" id="IPR016181">
    <property type="entry name" value="Acyl_CoA_acyltransferase"/>
</dbReference>
<evidence type="ECO:0000259" key="3">
    <source>
        <dbReference type="PROSITE" id="PS51186"/>
    </source>
</evidence>
<dbReference type="AlphaFoldDB" id="A0A7V9W3I8"/>
<evidence type="ECO:0000256" key="1">
    <source>
        <dbReference type="ARBA" id="ARBA00022679"/>
    </source>
</evidence>
<dbReference type="PANTHER" id="PTHR43072">
    <property type="entry name" value="N-ACETYLTRANSFERASE"/>
    <property type="match status" value="1"/>
</dbReference>
<name>A0A7V9W3I8_9GAMM</name>
<proteinExistence type="predicted"/>
<dbReference type="NCBIfam" id="NF040504">
    <property type="entry name" value="resist_ArsN1b"/>
    <property type="match status" value="1"/>
</dbReference>
<reference evidence="4 5" key="1">
    <citation type="submission" date="2020-07" db="EMBL/GenBank/DDBJ databases">
        <title>Identification of Halomonas strains.</title>
        <authorList>
            <person name="Xiao Z."/>
            <person name="Shen J."/>
        </authorList>
    </citation>
    <scope>NUCLEOTIDE SEQUENCE [LARGE SCALE GENOMIC DNA]</scope>
    <source>
        <strain evidence="4 5">DSM 17331</strain>
    </source>
</reference>
<dbReference type="Pfam" id="PF13420">
    <property type="entry name" value="Acetyltransf_4"/>
    <property type="match status" value="1"/>
</dbReference>